<evidence type="ECO:0000256" key="1">
    <source>
        <dbReference type="SAM" id="MobiDB-lite"/>
    </source>
</evidence>
<name>A0A4C1W8N4_EUMVA</name>
<dbReference type="Proteomes" id="UP000299102">
    <property type="component" value="Unassembled WGS sequence"/>
</dbReference>
<comment type="caution">
    <text evidence="2">The sequence shown here is derived from an EMBL/GenBank/DDBJ whole genome shotgun (WGS) entry which is preliminary data.</text>
</comment>
<protein>
    <submittedName>
        <fullName evidence="2">Uncharacterized protein</fullName>
    </submittedName>
</protein>
<sequence>MLEEMLRAEAASAIEHCALPNRRLRTQILDINSCGVDEEQNRKSRPDEEGIENGTMVGIKCGIKIGTENMFEIAIRNSAEVGLSEERRVQRPLSAFSNEAPRATVFRWLKEFGNGRNSLRGDAGCGTPTSDLAGLLQTAEGLKKYSRPTKRTRSELSRRSDYDDDIRWNWRLGDYRRPPSPAAGDGSSSLPAPPSVCVHPPGSRVTAEAAPDSRDAVLLDASEIRLRVGSFLLRAIEMRHGEVAIGLRAQPPRAAP</sequence>
<keyword evidence="3" id="KW-1185">Reference proteome</keyword>
<organism evidence="2 3">
    <name type="scientific">Eumeta variegata</name>
    <name type="common">Bagworm moth</name>
    <name type="synonym">Eumeta japonica</name>
    <dbReference type="NCBI Taxonomy" id="151549"/>
    <lineage>
        <taxon>Eukaryota</taxon>
        <taxon>Metazoa</taxon>
        <taxon>Ecdysozoa</taxon>
        <taxon>Arthropoda</taxon>
        <taxon>Hexapoda</taxon>
        <taxon>Insecta</taxon>
        <taxon>Pterygota</taxon>
        <taxon>Neoptera</taxon>
        <taxon>Endopterygota</taxon>
        <taxon>Lepidoptera</taxon>
        <taxon>Glossata</taxon>
        <taxon>Ditrysia</taxon>
        <taxon>Tineoidea</taxon>
        <taxon>Psychidae</taxon>
        <taxon>Oiketicinae</taxon>
        <taxon>Eumeta</taxon>
    </lineage>
</organism>
<gene>
    <name evidence="2" type="ORF">EVAR_78565_1</name>
</gene>
<feature type="region of interest" description="Disordered" evidence="1">
    <location>
        <begin position="179"/>
        <end position="211"/>
    </location>
</feature>
<dbReference type="AlphaFoldDB" id="A0A4C1W8N4"/>
<dbReference type="EMBL" id="BGZK01000490">
    <property type="protein sequence ID" value="GBP46862.1"/>
    <property type="molecule type" value="Genomic_DNA"/>
</dbReference>
<proteinExistence type="predicted"/>
<evidence type="ECO:0000313" key="2">
    <source>
        <dbReference type="EMBL" id="GBP46862.1"/>
    </source>
</evidence>
<evidence type="ECO:0000313" key="3">
    <source>
        <dbReference type="Proteomes" id="UP000299102"/>
    </source>
</evidence>
<reference evidence="2 3" key="1">
    <citation type="journal article" date="2019" name="Commun. Biol.">
        <title>The bagworm genome reveals a unique fibroin gene that provides high tensile strength.</title>
        <authorList>
            <person name="Kono N."/>
            <person name="Nakamura H."/>
            <person name="Ohtoshi R."/>
            <person name="Tomita M."/>
            <person name="Numata K."/>
            <person name="Arakawa K."/>
        </authorList>
    </citation>
    <scope>NUCLEOTIDE SEQUENCE [LARGE SCALE GENOMIC DNA]</scope>
</reference>
<accession>A0A4C1W8N4</accession>